<keyword evidence="8" id="KW-1185">Reference proteome</keyword>
<feature type="transmembrane region" description="Helical" evidence="6">
    <location>
        <begin position="284"/>
        <end position="315"/>
    </location>
</feature>
<dbReference type="InterPro" id="IPR001851">
    <property type="entry name" value="ABC_transp_permease"/>
</dbReference>
<comment type="subcellular location">
    <subcellularLocation>
        <location evidence="1">Cell membrane</location>
        <topology evidence="1">Multi-pass membrane protein</topology>
    </subcellularLocation>
</comment>
<feature type="transmembrane region" description="Helical" evidence="6">
    <location>
        <begin position="197"/>
        <end position="215"/>
    </location>
</feature>
<keyword evidence="5 6" id="KW-0472">Membrane</keyword>
<dbReference type="Pfam" id="PF02653">
    <property type="entry name" value="BPD_transp_2"/>
    <property type="match status" value="1"/>
</dbReference>
<dbReference type="PANTHER" id="PTHR32196">
    <property type="entry name" value="ABC TRANSPORTER PERMEASE PROTEIN YPHD-RELATED-RELATED"/>
    <property type="match status" value="1"/>
</dbReference>
<dbReference type="OrthoDB" id="9784538at2"/>
<dbReference type="Proteomes" id="UP000317648">
    <property type="component" value="Chromosome"/>
</dbReference>
<dbReference type="RefSeq" id="WP_145055026.1">
    <property type="nucleotide sequence ID" value="NZ_CP036433.1"/>
</dbReference>
<evidence type="ECO:0000256" key="2">
    <source>
        <dbReference type="ARBA" id="ARBA00022475"/>
    </source>
</evidence>
<proteinExistence type="predicted"/>
<evidence type="ECO:0000256" key="1">
    <source>
        <dbReference type="ARBA" id="ARBA00004651"/>
    </source>
</evidence>
<evidence type="ECO:0000256" key="5">
    <source>
        <dbReference type="ARBA" id="ARBA00023136"/>
    </source>
</evidence>
<dbReference type="PANTHER" id="PTHR32196:SF15">
    <property type="entry name" value="SUGAR ABC TRANSPORTER PERMEASE PROTEIN"/>
    <property type="match status" value="1"/>
</dbReference>
<keyword evidence="3 6" id="KW-0812">Transmembrane</keyword>
<evidence type="ECO:0000256" key="6">
    <source>
        <dbReference type="SAM" id="Phobius"/>
    </source>
</evidence>
<gene>
    <name evidence="7" type="primary">rbsC_2</name>
    <name evidence="7" type="ORF">Pla8534_42100</name>
</gene>
<feature type="transmembrane region" description="Helical" evidence="6">
    <location>
        <begin position="112"/>
        <end position="136"/>
    </location>
</feature>
<dbReference type="KEGG" id="lcre:Pla8534_42100"/>
<feature type="transmembrane region" description="Helical" evidence="6">
    <location>
        <begin position="16"/>
        <end position="37"/>
    </location>
</feature>
<evidence type="ECO:0000313" key="8">
    <source>
        <dbReference type="Proteomes" id="UP000317648"/>
    </source>
</evidence>
<keyword evidence="4 6" id="KW-1133">Transmembrane helix</keyword>
<reference evidence="7 8" key="1">
    <citation type="submission" date="2019-02" db="EMBL/GenBank/DDBJ databases">
        <title>Deep-cultivation of Planctomycetes and their phenomic and genomic characterization uncovers novel biology.</title>
        <authorList>
            <person name="Wiegand S."/>
            <person name="Jogler M."/>
            <person name="Boedeker C."/>
            <person name="Pinto D."/>
            <person name="Vollmers J."/>
            <person name="Rivas-Marin E."/>
            <person name="Kohn T."/>
            <person name="Peeters S.H."/>
            <person name="Heuer A."/>
            <person name="Rast P."/>
            <person name="Oberbeckmann S."/>
            <person name="Bunk B."/>
            <person name="Jeske O."/>
            <person name="Meyerdierks A."/>
            <person name="Storesund J.E."/>
            <person name="Kallscheuer N."/>
            <person name="Luecker S."/>
            <person name="Lage O.M."/>
            <person name="Pohl T."/>
            <person name="Merkel B.J."/>
            <person name="Hornburger P."/>
            <person name="Mueller R.-W."/>
            <person name="Bruemmer F."/>
            <person name="Labrenz M."/>
            <person name="Spormann A.M."/>
            <person name="Op den Camp H."/>
            <person name="Overmann J."/>
            <person name="Amann R."/>
            <person name="Jetten M.S.M."/>
            <person name="Mascher T."/>
            <person name="Medema M.H."/>
            <person name="Devos D.P."/>
            <person name="Kaster A.-K."/>
            <person name="Ovreas L."/>
            <person name="Rohde M."/>
            <person name="Galperin M.Y."/>
            <person name="Jogler C."/>
        </authorList>
    </citation>
    <scope>NUCLEOTIDE SEQUENCE [LARGE SCALE GENOMIC DNA]</scope>
    <source>
        <strain evidence="7 8">Pla85_3_4</strain>
    </source>
</reference>
<dbReference type="CDD" id="cd06579">
    <property type="entry name" value="TM_PBP1_transp_AraH_like"/>
    <property type="match status" value="1"/>
</dbReference>
<feature type="transmembrane region" description="Helical" evidence="6">
    <location>
        <begin position="327"/>
        <end position="347"/>
    </location>
</feature>
<sequence length="420" mass="43884">MSESANGSQNAWWRRLPFGEVALVAAIVFVLLVATALDSSHSYLAKPAYNARNIMRDTALLGIFAVGAAVVIIAGGIDLSSGSMIALSGTVCACIMTALAPEEMRQLKPVGWPVVLCGVTGALASGLLVGTLHAWLITSIRLPPFVATLATLVGLRSIARALCEFTTFAMAPPDASLTKASLISVHDPIFTWIREHVWAPALAFALLAAVTWIVLNWTVLGRHLHALGGNEQAARLSGIRTENVKWAAYCFASFTAAVAGIFYVANEGVAAPVNQGQGDELNGIAAAVVGGCSLQGGIGTMSGTVLGALFLRVVIDAVGKVIKSGADVFEGTIVGLVVVAAVTFSQIQHVWNSGRDLFGGWLGLASIPVLSIFLGLVVTLFSAPRQGVSAGLSLGVLAFVVMLALLIVARFREQSRDLRR</sequence>
<dbReference type="GO" id="GO:0005886">
    <property type="term" value="C:plasma membrane"/>
    <property type="evidence" value="ECO:0007669"/>
    <property type="project" value="UniProtKB-SubCell"/>
</dbReference>
<feature type="transmembrane region" description="Helical" evidence="6">
    <location>
        <begin position="246"/>
        <end position="264"/>
    </location>
</feature>
<name>A0A518DX21_9BACT</name>
<protein>
    <submittedName>
        <fullName evidence="7">Ribose transport system permease protein RbsC</fullName>
    </submittedName>
</protein>
<evidence type="ECO:0000256" key="4">
    <source>
        <dbReference type="ARBA" id="ARBA00022989"/>
    </source>
</evidence>
<feature type="transmembrane region" description="Helical" evidence="6">
    <location>
        <begin position="359"/>
        <end position="381"/>
    </location>
</feature>
<feature type="transmembrane region" description="Helical" evidence="6">
    <location>
        <begin position="58"/>
        <end position="77"/>
    </location>
</feature>
<feature type="transmembrane region" description="Helical" evidence="6">
    <location>
        <begin position="388"/>
        <end position="411"/>
    </location>
</feature>
<dbReference type="GO" id="GO:0022857">
    <property type="term" value="F:transmembrane transporter activity"/>
    <property type="evidence" value="ECO:0007669"/>
    <property type="project" value="InterPro"/>
</dbReference>
<accession>A0A518DX21</accession>
<feature type="transmembrane region" description="Helical" evidence="6">
    <location>
        <begin position="83"/>
        <end position="100"/>
    </location>
</feature>
<organism evidence="7 8">
    <name type="scientific">Lignipirellula cremea</name>
    <dbReference type="NCBI Taxonomy" id="2528010"/>
    <lineage>
        <taxon>Bacteria</taxon>
        <taxon>Pseudomonadati</taxon>
        <taxon>Planctomycetota</taxon>
        <taxon>Planctomycetia</taxon>
        <taxon>Pirellulales</taxon>
        <taxon>Pirellulaceae</taxon>
        <taxon>Lignipirellula</taxon>
    </lineage>
</organism>
<dbReference type="EMBL" id="CP036433">
    <property type="protein sequence ID" value="QDU96390.1"/>
    <property type="molecule type" value="Genomic_DNA"/>
</dbReference>
<evidence type="ECO:0000313" key="7">
    <source>
        <dbReference type="EMBL" id="QDU96390.1"/>
    </source>
</evidence>
<keyword evidence="2" id="KW-1003">Cell membrane</keyword>
<evidence type="ECO:0000256" key="3">
    <source>
        <dbReference type="ARBA" id="ARBA00022692"/>
    </source>
</evidence>
<dbReference type="AlphaFoldDB" id="A0A518DX21"/>